<dbReference type="AlphaFoldDB" id="A0A381YFT7"/>
<dbReference type="EMBL" id="UINC01018131">
    <property type="protein sequence ID" value="SVA75865.1"/>
    <property type="molecule type" value="Genomic_DNA"/>
</dbReference>
<feature type="region of interest" description="Disordered" evidence="1">
    <location>
        <begin position="179"/>
        <end position="198"/>
    </location>
</feature>
<gene>
    <name evidence="2" type="ORF">METZ01_LOCUS128719</name>
</gene>
<proteinExistence type="predicted"/>
<reference evidence="2" key="1">
    <citation type="submission" date="2018-05" db="EMBL/GenBank/DDBJ databases">
        <authorList>
            <person name="Lanie J.A."/>
            <person name="Ng W.-L."/>
            <person name="Kazmierczak K.M."/>
            <person name="Andrzejewski T.M."/>
            <person name="Davidsen T.M."/>
            <person name="Wayne K.J."/>
            <person name="Tettelin H."/>
            <person name="Glass J.I."/>
            <person name="Rusch D."/>
            <person name="Podicherti R."/>
            <person name="Tsui H.-C.T."/>
            <person name="Winkler M.E."/>
        </authorList>
    </citation>
    <scope>NUCLEOTIDE SEQUENCE</scope>
</reference>
<organism evidence="2">
    <name type="scientific">marine metagenome</name>
    <dbReference type="NCBI Taxonomy" id="408172"/>
    <lineage>
        <taxon>unclassified sequences</taxon>
        <taxon>metagenomes</taxon>
        <taxon>ecological metagenomes</taxon>
    </lineage>
</organism>
<sequence length="198" mass="22595">MSGSALNDFESHVSNERTHLSQVRRAFTKSLEIQNVDPGLVSFYVACSNYFDFSLKRLINQDYILHDLLLPHVEADNTEYKNKLESLSKGLGAMEKSMTQLNNAKDQLVKSGLYEIDLFKREAAHFLDVFINMLATNRHSTYDLEKQVFKPEDWKQIAGVTEESINSEKTLYNDVKLSAPQGCEPESFPPIGHHEKPK</sequence>
<evidence type="ECO:0000256" key="1">
    <source>
        <dbReference type="SAM" id="MobiDB-lite"/>
    </source>
</evidence>
<evidence type="ECO:0000313" key="2">
    <source>
        <dbReference type="EMBL" id="SVA75865.1"/>
    </source>
</evidence>
<protein>
    <submittedName>
        <fullName evidence="2">Uncharacterized protein</fullName>
    </submittedName>
</protein>
<accession>A0A381YFT7</accession>
<name>A0A381YFT7_9ZZZZ</name>